<dbReference type="EMBL" id="JAPMSZ010000001">
    <property type="protein sequence ID" value="KAJ5114592.1"/>
    <property type="molecule type" value="Genomic_DNA"/>
</dbReference>
<name>A0A9W9GAP7_9EURO</name>
<dbReference type="OrthoDB" id="73890at2759"/>
<evidence type="ECO:0000256" key="3">
    <source>
        <dbReference type="ARBA" id="ARBA00022490"/>
    </source>
</evidence>
<gene>
    <name evidence="8" type="ORF">NUU61_000351</name>
</gene>
<dbReference type="GO" id="GO:0005737">
    <property type="term" value="C:cytoplasm"/>
    <property type="evidence" value="ECO:0007669"/>
    <property type="project" value="UniProtKB-SubCell"/>
</dbReference>
<dbReference type="InterPro" id="IPR029063">
    <property type="entry name" value="SAM-dependent_MTases_sf"/>
</dbReference>
<evidence type="ECO:0000256" key="2">
    <source>
        <dbReference type="ARBA" id="ARBA00005369"/>
    </source>
</evidence>
<keyword evidence="5 7" id="KW-0808">Transferase</keyword>
<comment type="similarity">
    <text evidence="2 7">Belongs to the methyltransferase superfamily. L-isoaspartyl/D-aspartyl protein methyltransferase family.</text>
</comment>
<evidence type="ECO:0000313" key="9">
    <source>
        <dbReference type="Proteomes" id="UP001141434"/>
    </source>
</evidence>
<reference evidence="8" key="2">
    <citation type="journal article" date="2023" name="IMA Fungus">
        <title>Comparative genomic study of the Penicillium genus elucidates a diverse pangenome and 15 lateral gene transfer events.</title>
        <authorList>
            <person name="Petersen C."/>
            <person name="Sorensen T."/>
            <person name="Nielsen M.R."/>
            <person name="Sondergaard T.E."/>
            <person name="Sorensen J.L."/>
            <person name="Fitzpatrick D.A."/>
            <person name="Frisvad J.C."/>
            <person name="Nielsen K.L."/>
        </authorList>
    </citation>
    <scope>NUCLEOTIDE SEQUENCE</scope>
    <source>
        <strain evidence="8">IBT 34128</strain>
    </source>
</reference>
<keyword evidence="4 7" id="KW-0489">Methyltransferase</keyword>
<evidence type="ECO:0000256" key="7">
    <source>
        <dbReference type="RuleBase" id="RU003802"/>
    </source>
</evidence>
<dbReference type="AlphaFoldDB" id="A0A9W9GAP7"/>
<dbReference type="RefSeq" id="XP_056515785.1">
    <property type="nucleotide sequence ID" value="XM_056650935.1"/>
</dbReference>
<dbReference type="NCBIfam" id="TIGR00080">
    <property type="entry name" value="pimt"/>
    <property type="match status" value="1"/>
</dbReference>
<organism evidence="8 9">
    <name type="scientific">Penicillium alfredii</name>
    <dbReference type="NCBI Taxonomy" id="1506179"/>
    <lineage>
        <taxon>Eukaryota</taxon>
        <taxon>Fungi</taxon>
        <taxon>Dikarya</taxon>
        <taxon>Ascomycota</taxon>
        <taxon>Pezizomycotina</taxon>
        <taxon>Eurotiomycetes</taxon>
        <taxon>Eurotiomycetidae</taxon>
        <taxon>Eurotiales</taxon>
        <taxon>Aspergillaceae</taxon>
        <taxon>Penicillium</taxon>
    </lineage>
</organism>
<keyword evidence="9" id="KW-1185">Reference proteome</keyword>
<dbReference type="Gene3D" id="3.40.50.150">
    <property type="entry name" value="Vaccinia Virus protein VP39"/>
    <property type="match status" value="1"/>
</dbReference>
<reference evidence="8" key="1">
    <citation type="submission" date="2022-11" db="EMBL/GenBank/DDBJ databases">
        <authorList>
            <person name="Petersen C."/>
        </authorList>
    </citation>
    <scope>NUCLEOTIDE SEQUENCE</scope>
    <source>
        <strain evidence="8">IBT 34128</strain>
    </source>
</reference>
<dbReference type="Pfam" id="PF01135">
    <property type="entry name" value="PCMT"/>
    <property type="match status" value="1"/>
</dbReference>
<evidence type="ECO:0000256" key="6">
    <source>
        <dbReference type="ARBA" id="ARBA00022691"/>
    </source>
</evidence>
<evidence type="ECO:0000256" key="4">
    <source>
        <dbReference type="ARBA" id="ARBA00022603"/>
    </source>
</evidence>
<keyword evidence="6 7" id="KW-0949">S-adenosyl-L-methionine</keyword>
<accession>A0A9W9GAP7</accession>
<dbReference type="GeneID" id="81390103"/>
<protein>
    <recommendedName>
        <fullName evidence="7">Protein-L-isoaspartate O-methyltransferase</fullName>
        <ecNumber evidence="7">2.1.1.77</ecNumber>
    </recommendedName>
</protein>
<comment type="catalytic activity">
    <reaction evidence="7">
        <text>[protein]-L-isoaspartate + S-adenosyl-L-methionine = [protein]-L-isoaspartate alpha-methyl ester + S-adenosyl-L-homocysteine</text>
        <dbReference type="Rhea" id="RHEA:12705"/>
        <dbReference type="Rhea" id="RHEA-COMP:12143"/>
        <dbReference type="Rhea" id="RHEA-COMP:12144"/>
        <dbReference type="ChEBI" id="CHEBI:57856"/>
        <dbReference type="ChEBI" id="CHEBI:59789"/>
        <dbReference type="ChEBI" id="CHEBI:90596"/>
        <dbReference type="ChEBI" id="CHEBI:90598"/>
        <dbReference type="EC" id="2.1.1.77"/>
    </reaction>
</comment>
<dbReference type="InterPro" id="IPR000682">
    <property type="entry name" value="PCMT"/>
</dbReference>
<dbReference type="PANTHER" id="PTHR11579">
    <property type="entry name" value="PROTEIN-L-ISOASPARTATE O-METHYLTRANSFERASE"/>
    <property type="match status" value="1"/>
</dbReference>
<comment type="caution">
    <text evidence="8">The sequence shown here is derived from an EMBL/GenBank/DDBJ whole genome shotgun (WGS) entry which is preliminary data.</text>
</comment>
<dbReference type="SUPFAM" id="SSF53335">
    <property type="entry name" value="S-adenosyl-L-methionine-dependent methyltransferases"/>
    <property type="match status" value="1"/>
</dbReference>
<dbReference type="GO" id="GO:0004719">
    <property type="term" value="F:protein-L-isoaspartate (D-aspartate) O-methyltransferase activity"/>
    <property type="evidence" value="ECO:0007669"/>
    <property type="project" value="UniProtKB-UniRule"/>
</dbReference>
<evidence type="ECO:0000313" key="8">
    <source>
        <dbReference type="EMBL" id="KAJ5114592.1"/>
    </source>
</evidence>
<dbReference type="PROSITE" id="PS01279">
    <property type="entry name" value="PCMT"/>
    <property type="match status" value="1"/>
</dbReference>
<dbReference type="Proteomes" id="UP001141434">
    <property type="component" value="Unassembled WGS sequence"/>
</dbReference>
<sequence>MAWYCSGSTNIELVENLFKVGLIKNERVKQAMIGVDRAHYAPSRPYSDSPQPIGYGATISAPHMHGHACEYLIDYLKPGARVLDIGSGSGYLTHVLANLVIDSSDTGPGQVIGVDHIPQLVDLARNNMNKSDKGQELQASEKVRFITADGRLGWKDGAPYDAIHVGAAAEELHSVLVDQLRAPGRLFIPVEAENDGTTLSSLGLGGGQYIWVVDKKEDGSVQKEKVFQVSYVPLTDAPSA</sequence>
<dbReference type="FunFam" id="3.40.50.150:FF:000259">
    <property type="entry name" value="Protein-L-isoaspartate O-methyltransferase"/>
    <property type="match status" value="1"/>
</dbReference>
<dbReference type="GO" id="GO:0032259">
    <property type="term" value="P:methylation"/>
    <property type="evidence" value="ECO:0007669"/>
    <property type="project" value="UniProtKB-KW"/>
</dbReference>
<evidence type="ECO:0000256" key="5">
    <source>
        <dbReference type="ARBA" id="ARBA00022679"/>
    </source>
</evidence>
<dbReference type="PANTHER" id="PTHR11579:SF0">
    <property type="entry name" value="PROTEIN-L-ISOASPARTATE(D-ASPARTATE) O-METHYLTRANSFERASE"/>
    <property type="match status" value="1"/>
</dbReference>
<evidence type="ECO:0000256" key="1">
    <source>
        <dbReference type="ARBA" id="ARBA00004496"/>
    </source>
</evidence>
<dbReference type="CDD" id="cd02440">
    <property type="entry name" value="AdoMet_MTases"/>
    <property type="match status" value="1"/>
</dbReference>
<comment type="subcellular location">
    <subcellularLocation>
        <location evidence="1">Cytoplasm</location>
    </subcellularLocation>
</comment>
<dbReference type="EC" id="2.1.1.77" evidence="7"/>
<keyword evidence="3" id="KW-0963">Cytoplasm</keyword>
<proteinExistence type="inferred from homology"/>